<dbReference type="SUPFAM" id="SSF50129">
    <property type="entry name" value="GroES-like"/>
    <property type="match status" value="1"/>
</dbReference>
<dbReference type="InterPro" id="IPR036291">
    <property type="entry name" value="NAD(P)-bd_dom_sf"/>
</dbReference>
<proteinExistence type="predicted"/>
<evidence type="ECO:0000256" key="2">
    <source>
        <dbReference type="ARBA" id="ARBA00022553"/>
    </source>
</evidence>
<evidence type="ECO:0000313" key="11">
    <source>
        <dbReference type="EMBL" id="TIC90682.1"/>
    </source>
</evidence>
<dbReference type="InterPro" id="IPR016039">
    <property type="entry name" value="Thiolase-like"/>
</dbReference>
<feature type="active site" description="Proton donor; for dehydratase activity" evidence="6">
    <location>
        <position position="1233"/>
    </location>
</feature>
<dbReference type="InterPro" id="IPR009081">
    <property type="entry name" value="PP-bd_ACP"/>
</dbReference>
<dbReference type="SMART" id="SM00825">
    <property type="entry name" value="PKS_KS"/>
    <property type="match status" value="1"/>
</dbReference>
<dbReference type="PROSITE" id="PS00012">
    <property type="entry name" value="PHOSPHOPANTETHEINE"/>
    <property type="match status" value="1"/>
</dbReference>
<dbReference type="InterPro" id="IPR001227">
    <property type="entry name" value="Ac_transferase_dom_sf"/>
</dbReference>
<comment type="caution">
    <text evidence="11">The sequence shown here is derived from an EMBL/GenBank/DDBJ whole genome shotgun (WGS) entry which is preliminary data.</text>
</comment>
<dbReference type="SUPFAM" id="SSF47336">
    <property type="entry name" value="ACP-like"/>
    <property type="match status" value="1"/>
</dbReference>
<dbReference type="Gene3D" id="3.10.129.110">
    <property type="entry name" value="Polyketide synthase dehydratase"/>
    <property type="match status" value="1"/>
</dbReference>
<dbReference type="InterPro" id="IPR013154">
    <property type="entry name" value="ADH-like_N"/>
</dbReference>
<keyword evidence="3" id="KW-0808">Transferase</keyword>
<dbReference type="SMART" id="SM00827">
    <property type="entry name" value="PKS_AT"/>
    <property type="match status" value="1"/>
</dbReference>
<evidence type="ECO:0000259" key="9">
    <source>
        <dbReference type="PROSITE" id="PS52004"/>
    </source>
</evidence>
<dbReference type="Proteomes" id="UP000305883">
    <property type="component" value="Unassembled WGS sequence"/>
</dbReference>
<dbReference type="InterPro" id="IPR016035">
    <property type="entry name" value="Acyl_Trfase/lysoPLipase"/>
</dbReference>
<feature type="region of interest" description="C-terminal hotdog fold" evidence="6">
    <location>
        <begin position="1155"/>
        <end position="1322"/>
    </location>
</feature>
<keyword evidence="4" id="KW-0560">Oxidoreductase</keyword>
<dbReference type="InterPro" id="IPR032821">
    <property type="entry name" value="PKS_assoc"/>
</dbReference>
<dbReference type="Pfam" id="PF23297">
    <property type="entry name" value="ACP_SdgA_C"/>
    <property type="match status" value="1"/>
</dbReference>
<dbReference type="InterPro" id="IPR042104">
    <property type="entry name" value="PKS_dehydratase_sf"/>
</dbReference>
<dbReference type="InterPro" id="IPR020841">
    <property type="entry name" value="PKS_Beta-ketoAc_synthase_dom"/>
</dbReference>
<dbReference type="SUPFAM" id="SSF53901">
    <property type="entry name" value="Thiolase-like"/>
    <property type="match status" value="1"/>
</dbReference>
<dbReference type="PROSITE" id="PS00606">
    <property type="entry name" value="KS3_1"/>
    <property type="match status" value="1"/>
</dbReference>
<evidence type="ECO:0000256" key="4">
    <source>
        <dbReference type="ARBA" id="ARBA00023002"/>
    </source>
</evidence>
<feature type="region of interest" description="N-terminal hotdog fold" evidence="6">
    <location>
        <begin position="986"/>
        <end position="1123"/>
    </location>
</feature>
<dbReference type="GO" id="GO:0004315">
    <property type="term" value="F:3-oxoacyl-[acyl-carrier-protein] synthase activity"/>
    <property type="evidence" value="ECO:0007669"/>
    <property type="project" value="InterPro"/>
</dbReference>
<dbReference type="InterPro" id="IPR006162">
    <property type="entry name" value="Ppantetheine_attach_site"/>
</dbReference>
<dbReference type="Pfam" id="PF08240">
    <property type="entry name" value="ADH_N"/>
    <property type="match status" value="1"/>
</dbReference>
<gene>
    <name evidence="11" type="ORF">CH35J_011929</name>
</gene>
<keyword evidence="2" id="KW-0597">Phosphoprotein</keyword>
<dbReference type="SUPFAM" id="SSF51735">
    <property type="entry name" value="NAD(P)-binding Rossmann-fold domains"/>
    <property type="match status" value="2"/>
</dbReference>
<dbReference type="InterPro" id="IPR020806">
    <property type="entry name" value="PKS_PP-bd"/>
</dbReference>
<dbReference type="Gene3D" id="3.40.47.10">
    <property type="match status" value="1"/>
</dbReference>
<evidence type="ECO:0000259" key="10">
    <source>
        <dbReference type="PROSITE" id="PS52019"/>
    </source>
</evidence>
<dbReference type="PANTHER" id="PTHR43775">
    <property type="entry name" value="FATTY ACID SYNTHASE"/>
    <property type="match status" value="1"/>
</dbReference>
<feature type="domain" description="Carrier" evidence="8">
    <location>
        <begin position="2444"/>
        <end position="2521"/>
    </location>
</feature>
<dbReference type="InterPro" id="IPR016036">
    <property type="entry name" value="Malonyl_transacylase_ACP-bd"/>
</dbReference>
<dbReference type="CDD" id="cd00833">
    <property type="entry name" value="PKS"/>
    <property type="match status" value="1"/>
</dbReference>
<dbReference type="InterPro" id="IPR050091">
    <property type="entry name" value="PKS_NRPS_Biosynth_Enz"/>
</dbReference>
<organism evidence="11 12">
    <name type="scientific">Colletotrichum higginsianum</name>
    <dbReference type="NCBI Taxonomy" id="80884"/>
    <lineage>
        <taxon>Eukaryota</taxon>
        <taxon>Fungi</taxon>
        <taxon>Dikarya</taxon>
        <taxon>Ascomycota</taxon>
        <taxon>Pezizomycotina</taxon>
        <taxon>Sordariomycetes</taxon>
        <taxon>Hypocreomycetidae</taxon>
        <taxon>Glomerellales</taxon>
        <taxon>Glomerellaceae</taxon>
        <taxon>Colletotrichum</taxon>
        <taxon>Colletotrichum destructivum species complex</taxon>
    </lineage>
</organism>
<dbReference type="SMART" id="SM00823">
    <property type="entry name" value="PKS_PP"/>
    <property type="match status" value="1"/>
</dbReference>
<evidence type="ECO:0000313" key="12">
    <source>
        <dbReference type="Proteomes" id="UP000305883"/>
    </source>
</evidence>
<dbReference type="OrthoDB" id="329835at2759"/>
<evidence type="ECO:0000256" key="3">
    <source>
        <dbReference type="ARBA" id="ARBA00022679"/>
    </source>
</evidence>
<dbReference type="PROSITE" id="PS50075">
    <property type="entry name" value="CARRIER"/>
    <property type="match status" value="1"/>
</dbReference>
<feature type="active site" description="Proton acceptor; for dehydratase activity" evidence="6">
    <location>
        <position position="1018"/>
    </location>
</feature>
<dbReference type="Gene3D" id="3.40.366.10">
    <property type="entry name" value="Malonyl-Coenzyme A Acyl Carrier Protein, domain 2"/>
    <property type="match status" value="1"/>
</dbReference>
<dbReference type="CDD" id="cd05195">
    <property type="entry name" value="enoyl_red"/>
    <property type="match status" value="1"/>
</dbReference>
<dbReference type="Pfam" id="PF00109">
    <property type="entry name" value="ketoacyl-synt"/>
    <property type="match status" value="1"/>
</dbReference>
<dbReference type="InterPro" id="IPR020807">
    <property type="entry name" value="PKS_DH"/>
</dbReference>
<dbReference type="Pfam" id="PF00698">
    <property type="entry name" value="Acyl_transf_1"/>
    <property type="match status" value="1"/>
</dbReference>
<feature type="domain" description="Ketosynthase family 3 (KS3)" evidence="9">
    <location>
        <begin position="9"/>
        <end position="437"/>
    </location>
</feature>
<dbReference type="InterPro" id="IPR014043">
    <property type="entry name" value="Acyl_transferase_dom"/>
</dbReference>
<protein>
    <submittedName>
        <fullName evidence="11">Highly reducing polyketide synthase cla2</fullName>
    </submittedName>
</protein>
<dbReference type="SUPFAM" id="SSF52151">
    <property type="entry name" value="FabD/lysophospholipase-like"/>
    <property type="match status" value="1"/>
</dbReference>
<dbReference type="SMART" id="SM00822">
    <property type="entry name" value="PKS_KR"/>
    <property type="match status" value="1"/>
</dbReference>
<keyword evidence="5" id="KW-0511">Multifunctional enzyme</keyword>
<feature type="region of interest" description="Disordered" evidence="7">
    <location>
        <begin position="468"/>
        <end position="500"/>
    </location>
</feature>
<dbReference type="GO" id="GO:0004312">
    <property type="term" value="F:fatty acid synthase activity"/>
    <property type="evidence" value="ECO:0007669"/>
    <property type="project" value="TreeGrafter"/>
</dbReference>
<dbReference type="InterPro" id="IPR020843">
    <property type="entry name" value="ER"/>
</dbReference>
<evidence type="ECO:0000256" key="7">
    <source>
        <dbReference type="SAM" id="MobiDB-lite"/>
    </source>
</evidence>
<dbReference type="InterPro" id="IPR049552">
    <property type="entry name" value="PKS_DH_N"/>
</dbReference>
<dbReference type="InterPro" id="IPR049551">
    <property type="entry name" value="PKS_DH_C"/>
</dbReference>
<dbReference type="PROSITE" id="PS52004">
    <property type="entry name" value="KS3_2"/>
    <property type="match status" value="1"/>
</dbReference>
<dbReference type="Gene3D" id="1.10.1200.10">
    <property type="entry name" value="ACP-like"/>
    <property type="match status" value="1"/>
</dbReference>
<dbReference type="Gene3D" id="3.90.180.10">
    <property type="entry name" value="Medium-chain alcohol dehydrogenases, catalytic domain"/>
    <property type="match status" value="1"/>
</dbReference>
<dbReference type="InterPro" id="IPR036736">
    <property type="entry name" value="ACP-like_sf"/>
</dbReference>
<dbReference type="SMART" id="SM00829">
    <property type="entry name" value="PKS_ER"/>
    <property type="match status" value="1"/>
</dbReference>
<accession>A0A4T0VFC2</accession>
<name>A0A4T0VFC2_9PEZI</name>
<dbReference type="EMBL" id="MWPZ01000011">
    <property type="protein sequence ID" value="TIC90682.1"/>
    <property type="molecule type" value="Genomic_DNA"/>
</dbReference>
<dbReference type="Pfam" id="PF02801">
    <property type="entry name" value="Ketoacyl-synt_C"/>
    <property type="match status" value="1"/>
</dbReference>
<dbReference type="Pfam" id="PF08659">
    <property type="entry name" value="KR"/>
    <property type="match status" value="1"/>
</dbReference>
<evidence type="ECO:0000256" key="1">
    <source>
        <dbReference type="ARBA" id="ARBA00022450"/>
    </source>
</evidence>
<dbReference type="GO" id="GO:0031177">
    <property type="term" value="F:phosphopantetheine binding"/>
    <property type="evidence" value="ECO:0007669"/>
    <property type="project" value="InterPro"/>
</dbReference>
<dbReference type="InterPro" id="IPR049900">
    <property type="entry name" value="PKS_mFAS_DH"/>
</dbReference>
<dbReference type="SMART" id="SM00826">
    <property type="entry name" value="PKS_DH"/>
    <property type="match status" value="1"/>
</dbReference>
<feature type="compositionally biased region" description="Low complexity" evidence="7">
    <location>
        <begin position="468"/>
        <end position="477"/>
    </location>
</feature>
<dbReference type="PANTHER" id="PTHR43775:SF29">
    <property type="entry name" value="ASPERFURANONE POLYKETIDE SYNTHASE AFOG-RELATED"/>
    <property type="match status" value="1"/>
</dbReference>
<dbReference type="InterPro" id="IPR013968">
    <property type="entry name" value="PKS_KR"/>
</dbReference>
<dbReference type="InterPro" id="IPR018201">
    <property type="entry name" value="Ketoacyl_synth_AS"/>
</dbReference>
<dbReference type="Pfam" id="PF21089">
    <property type="entry name" value="PKS_DH_N"/>
    <property type="match status" value="1"/>
</dbReference>
<keyword evidence="1" id="KW-0596">Phosphopantetheine</keyword>
<dbReference type="InterPro" id="IPR057326">
    <property type="entry name" value="KR_dom"/>
</dbReference>
<dbReference type="Gene3D" id="3.40.50.720">
    <property type="entry name" value="NAD(P)-binding Rossmann-like Domain"/>
    <property type="match status" value="3"/>
</dbReference>
<dbReference type="Gene3D" id="3.30.70.3290">
    <property type="match status" value="1"/>
</dbReference>
<dbReference type="InterPro" id="IPR014031">
    <property type="entry name" value="Ketoacyl_synth_C"/>
</dbReference>
<evidence type="ECO:0000259" key="8">
    <source>
        <dbReference type="PROSITE" id="PS50075"/>
    </source>
</evidence>
<evidence type="ECO:0000256" key="5">
    <source>
        <dbReference type="ARBA" id="ARBA00023268"/>
    </source>
</evidence>
<dbReference type="InterPro" id="IPR014030">
    <property type="entry name" value="Ketoacyl_synth_N"/>
</dbReference>
<dbReference type="Pfam" id="PF14765">
    <property type="entry name" value="PS-DH"/>
    <property type="match status" value="1"/>
</dbReference>
<evidence type="ECO:0000256" key="6">
    <source>
        <dbReference type="PROSITE-ProRule" id="PRU01363"/>
    </source>
</evidence>
<dbReference type="Pfam" id="PF16197">
    <property type="entry name" value="KAsynt_C_assoc"/>
    <property type="match status" value="1"/>
</dbReference>
<dbReference type="GO" id="GO:0006633">
    <property type="term" value="P:fatty acid biosynthetic process"/>
    <property type="evidence" value="ECO:0007669"/>
    <property type="project" value="InterPro"/>
</dbReference>
<dbReference type="GO" id="GO:0016491">
    <property type="term" value="F:oxidoreductase activity"/>
    <property type="evidence" value="ECO:0007669"/>
    <property type="project" value="UniProtKB-KW"/>
</dbReference>
<dbReference type="GO" id="GO:0044550">
    <property type="term" value="P:secondary metabolite biosynthetic process"/>
    <property type="evidence" value="ECO:0007669"/>
    <property type="project" value="TreeGrafter"/>
</dbReference>
<reference evidence="11 12" key="1">
    <citation type="journal article" date="2019" name="Genome Biol. Evol.">
        <title>Genomic Plasticity Mediated by Transposable Elements in the Plant Pathogenic Fungus Colletotrichum higginsianum.</title>
        <authorList>
            <person name="Tsushima A."/>
            <person name="Gan P."/>
            <person name="Kumakura N."/>
            <person name="Narusaka M."/>
            <person name="Takano Y."/>
            <person name="Narusaka Y."/>
            <person name="Shirasu K."/>
        </authorList>
    </citation>
    <scope>NUCLEOTIDE SEQUENCE [LARGE SCALE GENOMIC DNA]</scope>
    <source>
        <strain evidence="11 12">MAFF305635-RFP</strain>
    </source>
</reference>
<dbReference type="SUPFAM" id="SSF55048">
    <property type="entry name" value="Probable ACP-binding domain of malonyl-CoA ACP transacylase"/>
    <property type="match status" value="1"/>
</dbReference>
<feature type="domain" description="PKS/mFAS DH" evidence="10">
    <location>
        <begin position="986"/>
        <end position="1322"/>
    </location>
</feature>
<dbReference type="PROSITE" id="PS52019">
    <property type="entry name" value="PKS_MFAS_DH"/>
    <property type="match status" value="1"/>
</dbReference>
<sequence length="2531" mass="267946">MSSHTSRDDVSVAITGLSCRFPGDCESPESFWEAIRSGKSAWSEVPASRWKGDGYWSANKRRNTCIAKSGHFIKQDISRFDASFFGISSAEAAAMDPQHRLMTEVAFEALEAAGLTLDEVRGSRTGVWVGHFTSDYKEMLYRDPDGAPAYAATGLQKTSLANRLSWLWDLRGPSFTLDTACSSSLVALHVACQSLRLGECDMAIVGGSNLLLGPDVFNFFGGQGFLSPDGKSKSFDASADGYGRGEGFAAVVLKRADDAILHQDPIRAVIRGTACNQDGHTKGFTLPSSEAQIALIKSVYGLAGLDMDGTGYVEAHGTGTQAGDLAETLALSQTLASSRSAANRLLVGSVKSNIGHLEAVAGLAAVIKSVLVLEKGMIPPNIHLKTPNPKIPFDDWNLAVPTALTVFPPNKSHEGLRRISVNSFGYGGTNAHAILDDAASYLNSRAVADGLHFTKTVGVRRELLAAARGAGKAANSGGRAGEREPRPHARLYPITSQDRNGLARAKKALSEFLKSSSTSSSSSSSSSSWTQEQQADFLGSVAYTLSEKRSHFQWKTYVVASSSSVAEVAETIGSKDAAVPETLSSRTPRLGFVFTGQGAQWPGMGMALWEAYPVFRASIEAADAYLRDQLGCRWSAVRELREPDKARSNIGAAEYSQPLCTVLQVALVDLLKSWNISPDAVTGHSSGEIAAAYCVGALSRESAWEVAFFRGTLATALATSSPDLRGGMMALGLGREAATAMIARAGVGSQACVACVNSPSSVTISGDYAGVDKLRAVAEEEGVFSRMLHVDTAYHSFHMQMVAQDYMEAIHHLTTEPAASRSSIRMHTSVTGSLVQDPDELGAAHWVRNLVSPVLFEAAIQDAVRPLTQDTNKRRRDNAVDLLVEIGPHAALQGPSLQSLKAIGVTNVPYYSVLSRNLDGVETALRLAGTLFTHGVPVRFSAVNQDGAARGRQLVRLPSYQWNHTQKYWAESRLARELRLRDHGVRGLLGAPCPVTSTQERVWRGFLRPAEEAWVGDHKINGSILYPGAGFLAMAIEGARQLAFDQESARPKPRALVGFRLRDVELVAAMLVSPGQEEVEHTLALQHHRPGDGWYHFTVASSADGQSLSTNCRGLVLVEYADDDDDEGGGDATVPQSLDDVDTVNSFRAASSVCSTVVDAKSFYSTLDKTGLQYGPCFANVDTLSVSPNSAVGSILVPDVGSSSSSSSSTDAPTGAAAPYRERPHIVHPTFLDAVFHLCFAALMGDGRPLTGPMVPTRIDEVSVSTSLPVASGTQLKAFCTVSAASLKTLDATMAVMSQDESRPLLTVRGLRCSLVQGAAESQASDSAAGAAIDKKYASKMVWRPLVDLLSNHDLEHWLRRESSSSSSSSSSSTVNQGVANYLELLHHTNPGFSIVEMAADTLVASALDPSSGAAVLKTASYTVCCADDASAAHVKTALLPVDHGHLVDVVVFDLLSGAPSEAPWSAAAAAADLLIASNLSTGSKGPVKAVLQSLAKHVANSSKGRLLLLEDDARNVPLMRNVANELGLAVEADLGTVDGALLVLGIPSPAAPAEQKQQLVDKQVTILTSPRASKKAAEFTGGVTAALQSLGFTTLLAAWEPSQASSLRGKTVISLLELEASFWRDLAPAQDGGTAEESAFSAARDLILSADSLFWVTGFDDPAAAIVTGVARVVRNEVPGLSFRTLDVRDPLGAHSARLVSCAFASSQSADAEFRIHDGLVQVNRVVPDDAVNEEMNQLVNAAVDTATPRRRTENLALGSVSSNSRLQLAVESTRELDSLHFAEQDEEAEPELGEDEVEISVKASHLTQTDLAAIKGDLHHPPGTSFGLEASGIVNRVGSGRQASNFKPGDRVVAVATGAHSTLLRASVDCVAAIPDDMSFEKAASLPLSLATAWYAVVHLARPAISARDKAVILVHDPLSPVGQQVIHLARHLGLVVLATAESPSQASILADSFGIEPSNIVPLSTSVFSLAKAIRQLTPARRGVDAAVDCSATLSGEPLRQILGCLAFFGRFVTCDAGDVTGRSSAVAASTNPNTTFSAVNITSILRTRPDVLAEILQSAFRYLDVAAAARDPAPVPCFGVSSTGITAAFSHVGSSPQNPSAVLTYSEDDVVSAKLTPKSLDSSASSLQLALDPDAIYVLSGGLGGLGRSLSTFLVDQLGARKLLFLSRSGAAAPSARQLLADLETSAAQPRAAAYACDISDRRAVDAAIARAEAELQGKVRGVVQCAMVLRDVLWSNMTYRDWVESTLPKIQGTSNLSAALPELDFFISLSSFAGVFGNRGQANYAAGNCFQDALAHHRRQKLGLSSGLTIDVPIMRGIGVLAETGMLDSLKDWEVPYGIGEAEFHHLMKLAIRRDMNLEPATHGQGPDHQLILGIATGASAVVAGIPTPFYLEDDAKFAIMSKVDLNRLGGHLKGAADDAADVQASIQTLLSEVANLEGASEVITQALVLRVAKMQQVDPQEVDAGRFLHTYGVDSLVAIEIVNWALKELKSKINVFDVMAGIPITALAENIARKSELIPVDVKNG</sequence>
<dbReference type="InterPro" id="IPR011032">
    <property type="entry name" value="GroES-like_sf"/>
</dbReference>